<evidence type="ECO:0000256" key="1">
    <source>
        <dbReference type="SAM" id="SignalP"/>
    </source>
</evidence>
<reference evidence="2" key="1">
    <citation type="submission" date="2018-02" db="EMBL/GenBank/DDBJ databases">
        <title>Rhizophora mucronata_Transcriptome.</title>
        <authorList>
            <person name="Meera S.P."/>
            <person name="Sreeshan A."/>
            <person name="Augustine A."/>
        </authorList>
    </citation>
    <scope>NUCLEOTIDE SEQUENCE</scope>
    <source>
        <tissue evidence="2">Leaf</tissue>
    </source>
</reference>
<dbReference type="EMBL" id="GGEC01079964">
    <property type="protein sequence ID" value="MBX60448.1"/>
    <property type="molecule type" value="Transcribed_RNA"/>
</dbReference>
<feature type="signal peptide" evidence="1">
    <location>
        <begin position="1"/>
        <end position="16"/>
    </location>
</feature>
<dbReference type="AlphaFoldDB" id="A0A2P2Q0E3"/>
<keyword evidence="1" id="KW-0732">Signal</keyword>
<name>A0A2P2Q0E3_RHIMU</name>
<organism evidence="2">
    <name type="scientific">Rhizophora mucronata</name>
    <name type="common">Asiatic mangrove</name>
    <dbReference type="NCBI Taxonomy" id="61149"/>
    <lineage>
        <taxon>Eukaryota</taxon>
        <taxon>Viridiplantae</taxon>
        <taxon>Streptophyta</taxon>
        <taxon>Embryophyta</taxon>
        <taxon>Tracheophyta</taxon>
        <taxon>Spermatophyta</taxon>
        <taxon>Magnoliopsida</taxon>
        <taxon>eudicotyledons</taxon>
        <taxon>Gunneridae</taxon>
        <taxon>Pentapetalae</taxon>
        <taxon>rosids</taxon>
        <taxon>fabids</taxon>
        <taxon>Malpighiales</taxon>
        <taxon>Rhizophoraceae</taxon>
        <taxon>Rhizophora</taxon>
    </lineage>
</organism>
<sequence length="33" mass="3715">MLLLLLLSNVIKCVNETMVPSFKVLCKEDPGEH</sequence>
<accession>A0A2P2Q0E3</accession>
<feature type="chain" id="PRO_5015202988" evidence="1">
    <location>
        <begin position="17"/>
        <end position="33"/>
    </location>
</feature>
<protein>
    <submittedName>
        <fullName evidence="2">Uncharacterized protein</fullName>
    </submittedName>
</protein>
<evidence type="ECO:0000313" key="2">
    <source>
        <dbReference type="EMBL" id="MBX60448.1"/>
    </source>
</evidence>
<proteinExistence type="predicted"/>